<evidence type="ECO:0000313" key="3">
    <source>
        <dbReference type="Proteomes" id="UP001489004"/>
    </source>
</evidence>
<dbReference type="PANTHER" id="PTHR15239">
    <property type="entry name" value="NUCLEAR EXPORT MEDIATOR FACTOR NEMF"/>
    <property type="match status" value="1"/>
</dbReference>
<name>A0AAW1QNS5_9CHLO</name>
<proteinExistence type="predicted"/>
<dbReference type="Proteomes" id="UP001489004">
    <property type="component" value="Unassembled WGS sequence"/>
</dbReference>
<evidence type="ECO:0000259" key="1">
    <source>
        <dbReference type="Pfam" id="PF05670"/>
    </source>
</evidence>
<protein>
    <recommendedName>
        <fullName evidence="1">NFACT RNA-binding domain-containing protein</fullName>
    </recommendedName>
</protein>
<dbReference type="GO" id="GO:0043023">
    <property type="term" value="F:ribosomal large subunit binding"/>
    <property type="evidence" value="ECO:0007669"/>
    <property type="project" value="TreeGrafter"/>
</dbReference>
<dbReference type="EMBL" id="JALJOR010000002">
    <property type="protein sequence ID" value="KAK9823179.1"/>
    <property type="molecule type" value="Genomic_DNA"/>
</dbReference>
<dbReference type="AlphaFoldDB" id="A0AAW1QNS5"/>
<dbReference type="InterPro" id="IPR051608">
    <property type="entry name" value="RQC_Subunit_NEMF"/>
</dbReference>
<dbReference type="Gene3D" id="2.30.310.10">
    <property type="entry name" value="ibrinogen binding protein from staphylococcus aureus domain"/>
    <property type="match status" value="1"/>
</dbReference>
<dbReference type="InterPro" id="IPR008532">
    <property type="entry name" value="NFACT_RNA-bd"/>
</dbReference>
<accession>A0AAW1QNS5</accession>
<feature type="domain" description="NFACT RNA-binding" evidence="1">
    <location>
        <begin position="519"/>
        <end position="592"/>
    </location>
</feature>
<evidence type="ECO:0000313" key="2">
    <source>
        <dbReference type="EMBL" id="KAK9823179.1"/>
    </source>
</evidence>
<keyword evidence="3" id="KW-1185">Reference proteome</keyword>
<gene>
    <name evidence="2" type="ORF">WJX72_000857</name>
</gene>
<dbReference type="PANTHER" id="PTHR15239:SF6">
    <property type="entry name" value="RIBOSOME QUALITY CONTROL COMPLEX SUBUNIT NEMF"/>
    <property type="match status" value="1"/>
</dbReference>
<dbReference type="Pfam" id="PF05670">
    <property type="entry name" value="NFACT-R_1"/>
    <property type="match status" value="1"/>
</dbReference>
<dbReference type="GO" id="GO:0072344">
    <property type="term" value="P:rescue of stalled ribosome"/>
    <property type="evidence" value="ECO:0007669"/>
    <property type="project" value="TreeGrafter"/>
</dbReference>
<dbReference type="GO" id="GO:1990112">
    <property type="term" value="C:RQC complex"/>
    <property type="evidence" value="ECO:0007669"/>
    <property type="project" value="TreeGrafter"/>
</dbReference>
<sequence>MVLKKRLAHQRQAAAQSVVAGLTSSQPAAAAKGSGRQTFDYTALVACVQELKAGWVPAKVEQVVQSDASTLCLLLRTVERKGWLHLSWHQAAGRLCTGPPPERGAAAEAFAFGEQMAAQLKGLVLLDATMPREWERVACLSFGVRPGEAPAKQMYYETMGKYSNLVLTDARGAILLCGHQVGSKMSSLRLLQVGRTYELPPQAPGLRFSNSESLESWRSNVERAAGLVGSTSGREATVAQGGVRAYQGVSPSLSQELCEAAVVDPKALPGQLSDAQWQELFHKWRGWYHVLQSGAFQPRRCPDTQRFSVLGHLPQPVPEGVHALVHDHYSPQSSAERFAQLHQKISRALGQALKRLEGKMISFRTQLASADKAEATQKLADLIMANLYRCKRGSSSLEVEDWDTGEQLTIQLDPLKPAKDVAEGYYKQARKQRRTAASVTPLLEQAEAQQAYLQEVEVTLQQLGSGREAADLAALQGIQEELVAGGHMKPPKDAALAGKGAAKARKAQKRSGGGAAVVFRRFTSPSGFEVLVGRNNKQNDELTLKVAQPADVWMHARGLPGAHTLLRVPPGKQAGELDIQFAADLAAFFSKARTEGKTPVTMASPADIKRPRGAPPGRVLVTKEKTVIGRPAQSVAAQMEAAAAATS</sequence>
<dbReference type="GO" id="GO:0000049">
    <property type="term" value="F:tRNA binding"/>
    <property type="evidence" value="ECO:0007669"/>
    <property type="project" value="TreeGrafter"/>
</dbReference>
<reference evidence="2 3" key="1">
    <citation type="journal article" date="2024" name="Nat. Commun.">
        <title>Phylogenomics reveals the evolutionary origins of lichenization in chlorophyte algae.</title>
        <authorList>
            <person name="Puginier C."/>
            <person name="Libourel C."/>
            <person name="Otte J."/>
            <person name="Skaloud P."/>
            <person name="Haon M."/>
            <person name="Grisel S."/>
            <person name="Petersen M."/>
            <person name="Berrin J.G."/>
            <person name="Delaux P.M."/>
            <person name="Dal Grande F."/>
            <person name="Keller J."/>
        </authorList>
    </citation>
    <scope>NUCLEOTIDE SEQUENCE [LARGE SCALE GENOMIC DNA]</scope>
    <source>
        <strain evidence="2 3">SAG 2043</strain>
    </source>
</reference>
<dbReference type="Pfam" id="PF05833">
    <property type="entry name" value="NFACT_N"/>
    <property type="match status" value="1"/>
</dbReference>
<organism evidence="2 3">
    <name type="scientific">[Myrmecia] bisecta</name>
    <dbReference type="NCBI Taxonomy" id="41462"/>
    <lineage>
        <taxon>Eukaryota</taxon>
        <taxon>Viridiplantae</taxon>
        <taxon>Chlorophyta</taxon>
        <taxon>core chlorophytes</taxon>
        <taxon>Trebouxiophyceae</taxon>
        <taxon>Trebouxiales</taxon>
        <taxon>Trebouxiaceae</taxon>
        <taxon>Myrmecia</taxon>
    </lineage>
</organism>
<comment type="caution">
    <text evidence="2">The sequence shown here is derived from an EMBL/GenBank/DDBJ whole genome shotgun (WGS) entry which is preliminary data.</text>
</comment>